<dbReference type="eggNOG" id="ENOG502R9JS">
    <property type="taxonomic scope" value="Eukaryota"/>
</dbReference>
<dbReference type="InterPro" id="IPR007727">
    <property type="entry name" value="Spo12"/>
</dbReference>
<gene>
    <name evidence="2" type="primary">Mo04397</name>
    <name evidence="2" type="ORF">E5Q_04397</name>
</gene>
<evidence type="ECO:0000256" key="1">
    <source>
        <dbReference type="SAM" id="MobiDB-lite"/>
    </source>
</evidence>
<dbReference type="Pfam" id="PF05032">
    <property type="entry name" value="Spo12"/>
    <property type="match status" value="1"/>
</dbReference>
<proteinExistence type="predicted"/>
<feature type="region of interest" description="Disordered" evidence="1">
    <location>
        <begin position="1"/>
        <end position="48"/>
    </location>
</feature>
<dbReference type="HOGENOM" id="CLU_148185_0_0_1"/>
<feature type="compositionally biased region" description="Polar residues" evidence="1">
    <location>
        <begin position="99"/>
        <end position="114"/>
    </location>
</feature>
<dbReference type="AlphaFoldDB" id="G7E4F8"/>
<reference evidence="2 3" key="2">
    <citation type="journal article" date="2012" name="Open Biol.">
        <title>Characteristics of nucleosomes and linker DNA regions on the genome of the basidiomycete Mixia osmundae revealed by mono- and dinucleosome mapping.</title>
        <authorList>
            <person name="Nishida H."/>
            <person name="Kondo S."/>
            <person name="Matsumoto T."/>
            <person name="Suzuki Y."/>
            <person name="Yoshikawa H."/>
            <person name="Taylor T.D."/>
            <person name="Sugiyama J."/>
        </authorList>
    </citation>
    <scope>NUCLEOTIDE SEQUENCE [LARGE SCALE GENOMIC DNA]</scope>
    <source>
        <strain evidence="3">CBS 9802 / IAM 14324 / JCM 22182 / KY 12970</strain>
    </source>
</reference>
<keyword evidence="3" id="KW-1185">Reference proteome</keyword>
<name>G7E4F8_MIXOS</name>
<feature type="region of interest" description="Disordered" evidence="1">
    <location>
        <begin position="98"/>
        <end position="128"/>
    </location>
</feature>
<feature type="compositionally biased region" description="Polar residues" evidence="1">
    <location>
        <begin position="39"/>
        <end position="48"/>
    </location>
</feature>
<dbReference type="InParanoid" id="G7E4F8"/>
<dbReference type="OMA" id="NEDKGAG"/>
<dbReference type="Proteomes" id="UP000009131">
    <property type="component" value="Unassembled WGS sequence"/>
</dbReference>
<organism evidence="2 3">
    <name type="scientific">Mixia osmundae (strain CBS 9802 / IAM 14324 / JCM 22182 / KY 12970)</name>
    <dbReference type="NCBI Taxonomy" id="764103"/>
    <lineage>
        <taxon>Eukaryota</taxon>
        <taxon>Fungi</taxon>
        <taxon>Dikarya</taxon>
        <taxon>Basidiomycota</taxon>
        <taxon>Pucciniomycotina</taxon>
        <taxon>Mixiomycetes</taxon>
        <taxon>Mixiales</taxon>
        <taxon>Mixiaceae</taxon>
        <taxon>Mixia</taxon>
    </lineage>
</organism>
<dbReference type="OrthoDB" id="5578329at2759"/>
<feature type="compositionally biased region" description="Basic and acidic residues" evidence="1">
    <location>
        <begin position="21"/>
        <end position="33"/>
    </location>
</feature>
<dbReference type="STRING" id="764103.G7E4F8"/>
<sequence length="128" mass="13589">MMSGLTTTDDARAPSPPCVEQLHHPEHAAHVEVPHGASNLPQGMSTMNGKAFLGKKMAASGQSFCSPTDTLVSPCTAKLNITKKKHFQKGKPLTLAASFMSNRETSQEQGNVKDSSVFGGGDENRPPQ</sequence>
<evidence type="ECO:0000313" key="2">
    <source>
        <dbReference type="EMBL" id="GAA97718.1"/>
    </source>
</evidence>
<reference evidence="2 3" key="1">
    <citation type="journal article" date="2011" name="J. Gen. Appl. Microbiol.">
        <title>Draft genome sequencing of the enigmatic basidiomycete Mixia osmundae.</title>
        <authorList>
            <person name="Nishida H."/>
            <person name="Nagatsuka Y."/>
            <person name="Sugiyama J."/>
        </authorList>
    </citation>
    <scope>NUCLEOTIDE SEQUENCE [LARGE SCALE GENOMIC DNA]</scope>
    <source>
        <strain evidence="3">CBS 9802 / IAM 14324 / JCM 22182 / KY 12970</strain>
    </source>
</reference>
<accession>G7E4F8</accession>
<comment type="caution">
    <text evidence="2">The sequence shown here is derived from an EMBL/GenBank/DDBJ whole genome shotgun (WGS) entry which is preliminary data.</text>
</comment>
<dbReference type="EMBL" id="BABT02000134">
    <property type="protein sequence ID" value="GAA97718.1"/>
    <property type="molecule type" value="Genomic_DNA"/>
</dbReference>
<dbReference type="RefSeq" id="XP_014564826.1">
    <property type="nucleotide sequence ID" value="XM_014709340.1"/>
</dbReference>
<evidence type="ECO:0000313" key="3">
    <source>
        <dbReference type="Proteomes" id="UP000009131"/>
    </source>
</evidence>
<protein>
    <submittedName>
        <fullName evidence="2">Uncharacterized protein</fullName>
    </submittedName>
</protein>